<dbReference type="AlphaFoldDB" id="A0A6C0BI51"/>
<name>A0A6C0BI51_9ZZZZ</name>
<proteinExistence type="predicted"/>
<dbReference type="EMBL" id="MN739167">
    <property type="protein sequence ID" value="QHS92025.1"/>
    <property type="molecule type" value="Genomic_DNA"/>
</dbReference>
<evidence type="ECO:0000313" key="1">
    <source>
        <dbReference type="EMBL" id="QHS92025.1"/>
    </source>
</evidence>
<reference evidence="1" key="1">
    <citation type="journal article" date="2020" name="Nature">
        <title>Giant virus diversity and host interactions through global metagenomics.</title>
        <authorList>
            <person name="Schulz F."/>
            <person name="Roux S."/>
            <person name="Paez-Espino D."/>
            <person name="Jungbluth S."/>
            <person name="Walsh D.A."/>
            <person name="Denef V.J."/>
            <person name="McMahon K.D."/>
            <person name="Konstantinidis K.T."/>
            <person name="Eloe-Fadrosh E.A."/>
            <person name="Kyrpides N.C."/>
            <person name="Woyke T."/>
        </authorList>
    </citation>
    <scope>NUCLEOTIDE SEQUENCE</scope>
    <source>
        <strain evidence="1">GVMAG-M-3300013285-6</strain>
    </source>
</reference>
<organism evidence="1">
    <name type="scientific">viral metagenome</name>
    <dbReference type="NCBI Taxonomy" id="1070528"/>
    <lineage>
        <taxon>unclassified sequences</taxon>
        <taxon>metagenomes</taxon>
        <taxon>organismal metagenomes</taxon>
    </lineage>
</organism>
<sequence length="140" mass="16721">MQPVTNPVFEQNARVLNEKEVMMRHAHKLYIVGLCKSENNYDPSEYSSVYNFCKQYYIEFDIQPLTPGIEEDSEYVTRIPAYHVYCNEDYECTFYNEDSISDILLSLFTRPKPKKRIWFSFPRLWFPKKKVSVLSNSSYQ</sequence>
<protein>
    <submittedName>
        <fullName evidence="1">Uncharacterized protein</fullName>
    </submittedName>
</protein>
<accession>A0A6C0BI51</accession>